<dbReference type="InterPro" id="IPR008964">
    <property type="entry name" value="Invasin/intimin_cell_adhesion"/>
</dbReference>
<dbReference type="PROSITE" id="PS00430">
    <property type="entry name" value="TONB_DEPENDENT_REC_1"/>
    <property type="match status" value="1"/>
</dbReference>
<reference evidence="3" key="1">
    <citation type="submission" date="2019-04" db="EMBL/GenBank/DDBJ databases">
        <title>Evolution of Biomass-Degrading Anaerobic Consortia Revealed by Metagenomics.</title>
        <authorList>
            <person name="Peng X."/>
        </authorList>
    </citation>
    <scope>NUCLEOTIDE SEQUENCE</scope>
    <source>
        <strain evidence="3">SIG13</strain>
    </source>
</reference>
<dbReference type="EMBL" id="SUTF01000001">
    <property type="protein sequence ID" value="MBE6509867.1"/>
    <property type="molecule type" value="Genomic_DNA"/>
</dbReference>
<comment type="similarity">
    <text evidence="1">Belongs to the intimin/invasin family.</text>
</comment>
<dbReference type="SUPFAM" id="SSF51126">
    <property type="entry name" value="Pectin lyase-like"/>
    <property type="match status" value="2"/>
</dbReference>
<dbReference type="Gene3D" id="2.60.40.10">
    <property type="entry name" value="Immunoglobulins"/>
    <property type="match status" value="3"/>
</dbReference>
<dbReference type="InterPro" id="IPR012334">
    <property type="entry name" value="Pectin_lyas_fold"/>
</dbReference>
<feature type="domain" description="Big-1" evidence="2">
    <location>
        <begin position="653"/>
        <end position="740"/>
    </location>
</feature>
<evidence type="ECO:0000259" key="2">
    <source>
        <dbReference type="PROSITE" id="PS51127"/>
    </source>
</evidence>
<dbReference type="SMART" id="SM00634">
    <property type="entry name" value="BID_1"/>
    <property type="match status" value="2"/>
</dbReference>
<dbReference type="InterPro" id="IPR011050">
    <property type="entry name" value="Pectin_lyase_fold/virulence"/>
</dbReference>
<dbReference type="InterPro" id="IPR003344">
    <property type="entry name" value="Big_1_dom"/>
</dbReference>
<dbReference type="SUPFAM" id="SSF49373">
    <property type="entry name" value="Invasin/intimin cell-adhesion fragments"/>
    <property type="match status" value="3"/>
</dbReference>
<evidence type="ECO:0000313" key="4">
    <source>
        <dbReference type="Proteomes" id="UP000713479"/>
    </source>
</evidence>
<dbReference type="Gene3D" id="2.160.20.10">
    <property type="entry name" value="Single-stranded right-handed beta-helix, Pectin lyase-like"/>
    <property type="match status" value="2"/>
</dbReference>
<evidence type="ECO:0000256" key="1">
    <source>
        <dbReference type="ARBA" id="ARBA00010116"/>
    </source>
</evidence>
<comment type="caution">
    <text evidence="3">The sequence shown here is derived from an EMBL/GenBank/DDBJ whole genome shotgun (WGS) entry which is preliminary data.</text>
</comment>
<dbReference type="InterPro" id="IPR010916">
    <property type="entry name" value="TonB_box_CS"/>
</dbReference>
<dbReference type="NCBIfam" id="TIGR03804">
    <property type="entry name" value="para_beta_helix"/>
    <property type="match status" value="1"/>
</dbReference>
<dbReference type="AlphaFoldDB" id="A0A8T3VH02"/>
<dbReference type="Proteomes" id="UP000713479">
    <property type="component" value="Unassembled WGS sequence"/>
</dbReference>
<dbReference type="PROSITE" id="PS51127">
    <property type="entry name" value="BIG1"/>
    <property type="match status" value="1"/>
</dbReference>
<dbReference type="InterPro" id="IPR006626">
    <property type="entry name" value="PbH1"/>
</dbReference>
<accession>A0A8T3VH02</accession>
<dbReference type="InterPro" id="IPR013783">
    <property type="entry name" value="Ig-like_fold"/>
</dbReference>
<sequence>MKYKKILLIFISIFILLSFSSAVMADENITDLGNTIIVDGSSTNQMNNPTIQTAINNASAGDTIEITGTNYEHCHFIVDKPLNIISNVGTKMGTCPSNYQVSDGIGIFYFTENASGSILSGFTFSNDAAKRGSIDPYAVYINGASNIEITNCKITEVSDGPGIYITNSSNININQVSVRKSIKGIYATDSNNINITKSIIERNSEAGIYFGDNVEATNIINNTIYLNNWKGIYYGSCVNSNITSNNITANRDNNVQSRATQGAGIFVNSTIELLKVKGNNIFQNGNYGLYNTYLAVPTLINEKVEEIDQNFFNQHLTRAVFTQQTAQGGTGIIYVESNFYAYEQLCPSTYYEVGLLKDGTRDLVFNEIKEVSPGVYNVSIVRKDTGEIANYLSTIDITFFLNKASTRAGIETNDQYRIVRISNGTATADFTDAKYKSKGNNITVISPGYGAINFKSTADRLSAFYEIPNSNIPNGTVILETELVGNDLTKYFGNSTPYTVILKDSDGNYLSNQNITLNLNGIDYTRTTNENGVASININFNPGQYSVIATFNETDNYPSSTTTNIINILSTIDGSDITKMYRNATPYKATFVDSEGNIIKNQTVTFNINGIFYNRTTDANGTAKLNINLNAGKYIITAYNPLTKEEKSNNITVLSLITENNDLVKFYKNASQYTVKLLDDEGNPLANTNVTFNINGVFYTRTTNSSGYAKLNINLDAGDYIITAEYNGCRVSNNITVISILSADDLVKEYDILDQFKVKLVDGEGKPADGEIITFNINGVFYQRTTNENGIAALNIRLPIGKYIITSSYNGANIANTVEVLETLTVAPNLSNNEIQSIIDSVDEKKAVRFLGSEYSDISLNINKAILFNGNGAAINSKLDSPAITVNANDVIIKNTKINVNDVSGIVLNNVENTLIKDNEINNVATKSNIDMYNVSEVLLKGNGIEVSGLKTKIINNAITQFKNGIFLNNADNTNIEENSISRNNFGIEFDENVANTKIINNNISNQIGWLTFDMIEGPYGYGISVRHSGNNIEILNNLINENYMGIFLDSANSSGIIIKSNEIRDSVIEGFTANENYTPASGATLIVENNALYNNAKGPSQIILGEVSANPAGIYGPGEWDDDLKLVLGPNWYGTTLYTKWAEDNPGAGTICPRIKTTLIVCELKSLGNGKYNVTFLNDGEIVTELPDFTYHFTLNAYSDLQQETIANVHNGMATIEFNKENFNSSDNIIEGSSGSLFDSDRPFRVTYTYNVPDSEIPN</sequence>
<evidence type="ECO:0000313" key="3">
    <source>
        <dbReference type="EMBL" id="MBE6509867.1"/>
    </source>
</evidence>
<organism evidence="3 4">
    <name type="scientific">Methanobrevibacter millerae</name>
    <dbReference type="NCBI Taxonomy" id="230361"/>
    <lineage>
        <taxon>Archaea</taxon>
        <taxon>Methanobacteriati</taxon>
        <taxon>Methanobacteriota</taxon>
        <taxon>Methanomada group</taxon>
        <taxon>Methanobacteria</taxon>
        <taxon>Methanobacteriales</taxon>
        <taxon>Methanobacteriaceae</taxon>
        <taxon>Methanobrevibacter</taxon>
    </lineage>
</organism>
<gene>
    <name evidence="3" type="ORF">E7Z74_01145</name>
</gene>
<protein>
    <submittedName>
        <fullName evidence="3">Adhesin</fullName>
    </submittedName>
</protein>
<dbReference type="Pfam" id="PF13229">
    <property type="entry name" value="Beta_helix"/>
    <property type="match status" value="2"/>
</dbReference>
<name>A0A8T3VH02_9EURY</name>
<dbReference type="InterPro" id="IPR039448">
    <property type="entry name" value="Beta_helix"/>
</dbReference>
<dbReference type="InterPro" id="IPR022441">
    <property type="entry name" value="Para_beta_helix_rpt-2"/>
</dbReference>
<dbReference type="SMART" id="SM00710">
    <property type="entry name" value="PbH1"/>
    <property type="match status" value="15"/>
</dbReference>
<proteinExistence type="inferred from homology"/>